<feature type="signal peptide" evidence="2">
    <location>
        <begin position="1"/>
        <end position="23"/>
    </location>
</feature>
<dbReference type="EMBL" id="JACCFH010000001">
    <property type="protein sequence ID" value="NYG34141.1"/>
    <property type="molecule type" value="Genomic_DNA"/>
</dbReference>
<dbReference type="Proteomes" id="UP000518288">
    <property type="component" value="Unassembled WGS sequence"/>
</dbReference>
<reference evidence="3 4" key="1">
    <citation type="submission" date="2020-07" db="EMBL/GenBank/DDBJ databases">
        <title>Genomic Encyclopedia of Archaeal and Bacterial Type Strains, Phase II (KMG-II): from individual species to whole genera.</title>
        <authorList>
            <person name="Goeker M."/>
        </authorList>
    </citation>
    <scope>NUCLEOTIDE SEQUENCE [LARGE SCALE GENOMIC DNA]</scope>
    <source>
        <strain evidence="3 4">DSM 21226</strain>
    </source>
</reference>
<dbReference type="RefSeq" id="WP_179634825.1">
    <property type="nucleotide sequence ID" value="NZ_JACCFH010000001.1"/>
</dbReference>
<evidence type="ECO:0000313" key="3">
    <source>
        <dbReference type="EMBL" id="NYG34141.1"/>
    </source>
</evidence>
<name>A0A7Y9R0P1_9BURK</name>
<evidence type="ECO:0000313" key="4">
    <source>
        <dbReference type="Proteomes" id="UP000518288"/>
    </source>
</evidence>
<evidence type="ECO:0000256" key="1">
    <source>
        <dbReference type="SAM" id="MobiDB-lite"/>
    </source>
</evidence>
<protein>
    <submittedName>
        <fullName evidence="3">Uncharacterized protein</fullName>
    </submittedName>
</protein>
<feature type="chain" id="PRO_5030514941" evidence="2">
    <location>
        <begin position="24"/>
        <end position="116"/>
    </location>
</feature>
<organism evidence="3 4">
    <name type="scientific">Sphaerotilus montanus</name>
    <dbReference type="NCBI Taxonomy" id="522889"/>
    <lineage>
        <taxon>Bacteria</taxon>
        <taxon>Pseudomonadati</taxon>
        <taxon>Pseudomonadota</taxon>
        <taxon>Betaproteobacteria</taxon>
        <taxon>Burkholderiales</taxon>
        <taxon>Sphaerotilaceae</taxon>
        <taxon>Sphaerotilus</taxon>
    </lineage>
</organism>
<accession>A0A7Y9R0P1</accession>
<dbReference type="AlphaFoldDB" id="A0A7Y9R0P1"/>
<keyword evidence="2" id="KW-0732">Signal</keyword>
<keyword evidence="4" id="KW-1185">Reference proteome</keyword>
<evidence type="ECO:0000256" key="2">
    <source>
        <dbReference type="SAM" id="SignalP"/>
    </source>
</evidence>
<feature type="region of interest" description="Disordered" evidence="1">
    <location>
        <begin position="91"/>
        <end position="116"/>
    </location>
</feature>
<proteinExistence type="predicted"/>
<comment type="caution">
    <text evidence="3">The sequence shown here is derived from an EMBL/GenBank/DDBJ whole genome shotgun (WGS) entry which is preliminary data.</text>
</comment>
<sequence>MRQKLIVILGIFVLLCGSWISSAAMVTHDSLHTPINTEDGVSFEESVLDDLRPGSLSPEHLSSGAALQDHAPPFCLTPLRQVSIPVRHPQALAENPRPPPFLGTLRRPPKGLTAHA</sequence>
<gene>
    <name evidence="3" type="ORF">BDD16_003127</name>
</gene>